<proteinExistence type="predicted"/>
<evidence type="ECO:0000313" key="1">
    <source>
        <dbReference type="EMBL" id="KAL3634318.1"/>
    </source>
</evidence>
<keyword evidence="2" id="KW-1185">Reference proteome</keyword>
<name>A0ABD3CWD2_9LAMI</name>
<dbReference type="EMBL" id="JAVIJP010000028">
    <property type="protein sequence ID" value="KAL3634318.1"/>
    <property type="molecule type" value="Genomic_DNA"/>
</dbReference>
<dbReference type="Proteomes" id="UP001632038">
    <property type="component" value="Unassembled WGS sequence"/>
</dbReference>
<comment type="caution">
    <text evidence="1">The sequence shown here is derived from an EMBL/GenBank/DDBJ whole genome shotgun (WGS) entry which is preliminary data.</text>
</comment>
<gene>
    <name evidence="1" type="ORF">CASFOL_021372</name>
</gene>
<sequence length="64" mass="7065">MGRGAEHIKLAIHLELQDGDSVSRSLIRPCHRGPFSVSSNGGGAITWLASLKLITNRLWYNCLF</sequence>
<protein>
    <submittedName>
        <fullName evidence="1">Uncharacterized protein</fullName>
    </submittedName>
</protein>
<reference evidence="2" key="1">
    <citation type="journal article" date="2024" name="IScience">
        <title>Strigolactones Initiate the Formation of Haustorium-like Structures in Castilleja.</title>
        <authorList>
            <person name="Buerger M."/>
            <person name="Peterson D."/>
            <person name="Chory J."/>
        </authorList>
    </citation>
    <scope>NUCLEOTIDE SEQUENCE [LARGE SCALE GENOMIC DNA]</scope>
</reference>
<evidence type="ECO:0000313" key="2">
    <source>
        <dbReference type="Proteomes" id="UP001632038"/>
    </source>
</evidence>
<dbReference type="AlphaFoldDB" id="A0ABD3CWD2"/>
<organism evidence="1 2">
    <name type="scientific">Castilleja foliolosa</name>
    <dbReference type="NCBI Taxonomy" id="1961234"/>
    <lineage>
        <taxon>Eukaryota</taxon>
        <taxon>Viridiplantae</taxon>
        <taxon>Streptophyta</taxon>
        <taxon>Embryophyta</taxon>
        <taxon>Tracheophyta</taxon>
        <taxon>Spermatophyta</taxon>
        <taxon>Magnoliopsida</taxon>
        <taxon>eudicotyledons</taxon>
        <taxon>Gunneridae</taxon>
        <taxon>Pentapetalae</taxon>
        <taxon>asterids</taxon>
        <taxon>lamiids</taxon>
        <taxon>Lamiales</taxon>
        <taxon>Orobanchaceae</taxon>
        <taxon>Pedicularideae</taxon>
        <taxon>Castillejinae</taxon>
        <taxon>Castilleja</taxon>
    </lineage>
</organism>
<accession>A0ABD3CWD2</accession>